<dbReference type="InterPro" id="IPR015867">
    <property type="entry name" value="N-reg_PII/ATP_PRibTrfase_C"/>
</dbReference>
<dbReference type="Proteomes" id="UP000277864">
    <property type="component" value="Unassembled WGS sequence"/>
</dbReference>
<evidence type="ECO:0000256" key="5">
    <source>
        <dbReference type="ARBA" id="ARBA00023136"/>
    </source>
</evidence>
<keyword evidence="4 6" id="KW-1133">Transmembrane helix</keyword>
<evidence type="ECO:0000256" key="3">
    <source>
        <dbReference type="ARBA" id="ARBA00022692"/>
    </source>
</evidence>
<dbReference type="AlphaFoldDB" id="A0A3R9ZVU1"/>
<dbReference type="Pfam" id="PF10035">
    <property type="entry name" value="DUF2179"/>
    <property type="match status" value="1"/>
</dbReference>
<comment type="caution">
    <text evidence="8">The sequence shown here is derived from an EMBL/GenBank/DDBJ whole genome shotgun (WGS) entry which is preliminary data.</text>
</comment>
<dbReference type="PANTHER" id="PTHR33545:SF5">
    <property type="entry name" value="UPF0750 MEMBRANE PROTEIN YITT"/>
    <property type="match status" value="1"/>
</dbReference>
<dbReference type="InterPro" id="IPR019264">
    <property type="entry name" value="DUF2179"/>
</dbReference>
<dbReference type="PIRSF" id="PIRSF006483">
    <property type="entry name" value="Membrane_protein_YitT"/>
    <property type="match status" value="1"/>
</dbReference>
<feature type="transmembrane region" description="Helical" evidence="6">
    <location>
        <begin position="179"/>
        <end position="197"/>
    </location>
</feature>
<evidence type="ECO:0000256" key="4">
    <source>
        <dbReference type="ARBA" id="ARBA00022989"/>
    </source>
</evidence>
<dbReference type="CDD" id="cd16380">
    <property type="entry name" value="YitT_C"/>
    <property type="match status" value="1"/>
</dbReference>
<evidence type="ECO:0000313" key="9">
    <source>
        <dbReference type="Proteomes" id="UP000277864"/>
    </source>
</evidence>
<keyword evidence="2" id="KW-1003">Cell membrane</keyword>
<organism evidence="8 9">
    <name type="scientific">Vagococcus humatus</name>
    <dbReference type="NCBI Taxonomy" id="1889241"/>
    <lineage>
        <taxon>Bacteria</taxon>
        <taxon>Bacillati</taxon>
        <taxon>Bacillota</taxon>
        <taxon>Bacilli</taxon>
        <taxon>Lactobacillales</taxon>
        <taxon>Enterococcaceae</taxon>
        <taxon>Vagococcus</taxon>
    </lineage>
</organism>
<evidence type="ECO:0000256" key="6">
    <source>
        <dbReference type="SAM" id="Phobius"/>
    </source>
</evidence>
<feature type="domain" description="DUF2179" evidence="7">
    <location>
        <begin position="223"/>
        <end position="277"/>
    </location>
</feature>
<dbReference type="GO" id="GO:0005886">
    <property type="term" value="C:plasma membrane"/>
    <property type="evidence" value="ECO:0007669"/>
    <property type="project" value="UniProtKB-SubCell"/>
</dbReference>
<evidence type="ECO:0000259" key="7">
    <source>
        <dbReference type="Pfam" id="PF10035"/>
    </source>
</evidence>
<evidence type="ECO:0000256" key="2">
    <source>
        <dbReference type="ARBA" id="ARBA00022475"/>
    </source>
</evidence>
<dbReference type="InterPro" id="IPR051461">
    <property type="entry name" value="UPF0750_membrane"/>
</dbReference>
<feature type="transmembrane region" description="Helical" evidence="6">
    <location>
        <begin position="55"/>
        <end position="78"/>
    </location>
</feature>
<dbReference type="InterPro" id="IPR003740">
    <property type="entry name" value="YitT"/>
</dbReference>
<dbReference type="OrthoDB" id="2417289at2"/>
<feature type="transmembrane region" description="Helical" evidence="6">
    <location>
        <begin position="84"/>
        <end position="102"/>
    </location>
</feature>
<comment type="subcellular location">
    <subcellularLocation>
        <location evidence="1">Cell membrane</location>
        <topology evidence="1">Multi-pass membrane protein</topology>
    </subcellularLocation>
</comment>
<evidence type="ECO:0000256" key="1">
    <source>
        <dbReference type="ARBA" id="ARBA00004651"/>
    </source>
</evidence>
<sequence length="285" mass="31251">MKDSKTFNMLYRFVIASLYGILSAVGLNFFLLPAKTYSSGITGIAQLITSFMKNMGFATDVATFVLLLNIPLIIVAWFKLGKSYTFFSILAVATNVIALKVVPIQQIVGERFTAAAFGGAMLGTGVGLCFRNGFSTGGTDIIVMLIRQKTGQKVGFINNIINGSILVVAGIAFGWSSALYSVIAIFTASFMIDYFYIQQQRITVTIFSKHPERFMEALKHFLHGATVWNGTGLHTGEDTSVITTVISKYDLNELERIIHLTDPEAFVNIQPTSSLLGRFQSSDDF</sequence>
<dbReference type="Gene3D" id="3.30.70.120">
    <property type="match status" value="1"/>
</dbReference>
<keyword evidence="5 6" id="KW-0472">Membrane</keyword>
<dbReference type="PANTHER" id="PTHR33545">
    <property type="entry name" value="UPF0750 MEMBRANE PROTEIN YITT-RELATED"/>
    <property type="match status" value="1"/>
</dbReference>
<accession>A0A3R9ZVU1</accession>
<dbReference type="Pfam" id="PF02588">
    <property type="entry name" value="YitT_membrane"/>
    <property type="match status" value="1"/>
</dbReference>
<keyword evidence="3 6" id="KW-0812">Transmembrane</keyword>
<dbReference type="RefSeq" id="WP_125943626.1">
    <property type="nucleotide sequence ID" value="NZ_PXZH01000004.1"/>
</dbReference>
<protein>
    <submittedName>
        <fullName evidence="8">YitT family protein</fullName>
    </submittedName>
</protein>
<evidence type="ECO:0000313" key="8">
    <source>
        <dbReference type="EMBL" id="RST88948.1"/>
    </source>
</evidence>
<name>A0A3R9ZVU1_9ENTE</name>
<keyword evidence="9" id="KW-1185">Reference proteome</keyword>
<feature type="transmembrane region" description="Helical" evidence="6">
    <location>
        <begin position="12"/>
        <end position="34"/>
    </location>
</feature>
<proteinExistence type="predicted"/>
<gene>
    <name evidence="8" type="ORF">C7P63_07865</name>
</gene>
<feature type="transmembrane region" description="Helical" evidence="6">
    <location>
        <begin position="154"/>
        <end position="173"/>
    </location>
</feature>
<reference evidence="8 9" key="1">
    <citation type="submission" date="2018-03" db="EMBL/GenBank/DDBJ databases">
        <authorList>
            <person name="Gulvik C.A."/>
        </authorList>
    </citation>
    <scope>NUCLEOTIDE SEQUENCE [LARGE SCALE GENOMIC DNA]</scope>
    <source>
        <strain evidence="8 9">JCM 31581</strain>
    </source>
</reference>
<dbReference type="EMBL" id="PXZH01000004">
    <property type="protein sequence ID" value="RST88948.1"/>
    <property type="molecule type" value="Genomic_DNA"/>
</dbReference>